<evidence type="ECO:0000256" key="1">
    <source>
        <dbReference type="ARBA" id="ARBA00010641"/>
    </source>
</evidence>
<proteinExistence type="inferred from homology"/>
<feature type="domain" description="RNA polymerase sigma factor 70 region 4 type 2" evidence="6">
    <location>
        <begin position="104"/>
        <end position="156"/>
    </location>
</feature>
<dbReference type="GO" id="GO:0003677">
    <property type="term" value="F:DNA binding"/>
    <property type="evidence" value="ECO:0007669"/>
    <property type="project" value="InterPro"/>
</dbReference>
<dbReference type="NCBIfam" id="TIGR02937">
    <property type="entry name" value="sigma70-ECF"/>
    <property type="match status" value="1"/>
</dbReference>
<dbReference type="EMBL" id="QKYU01000010">
    <property type="protein sequence ID" value="PZW45851.1"/>
    <property type="molecule type" value="Genomic_DNA"/>
</dbReference>
<dbReference type="AlphaFoldDB" id="A0A2W7IGG0"/>
<dbReference type="PANTHER" id="PTHR43133:SF25">
    <property type="entry name" value="RNA POLYMERASE SIGMA FACTOR RFAY-RELATED"/>
    <property type="match status" value="1"/>
</dbReference>
<comment type="similarity">
    <text evidence="1">Belongs to the sigma-70 factor family. ECF subfamily.</text>
</comment>
<evidence type="ECO:0000259" key="6">
    <source>
        <dbReference type="Pfam" id="PF08281"/>
    </source>
</evidence>
<evidence type="ECO:0000256" key="4">
    <source>
        <dbReference type="ARBA" id="ARBA00023163"/>
    </source>
</evidence>
<evidence type="ECO:0000256" key="3">
    <source>
        <dbReference type="ARBA" id="ARBA00023082"/>
    </source>
</evidence>
<name>A0A2W7IGG0_9PROT</name>
<protein>
    <submittedName>
        <fullName evidence="7">RNA polymerase sigma-70 factor (ECF subfamily)</fullName>
    </submittedName>
</protein>
<evidence type="ECO:0000259" key="5">
    <source>
        <dbReference type="Pfam" id="PF04542"/>
    </source>
</evidence>
<dbReference type="InterPro" id="IPR013325">
    <property type="entry name" value="RNA_pol_sigma_r2"/>
</dbReference>
<keyword evidence="8" id="KW-1185">Reference proteome</keyword>
<evidence type="ECO:0000313" key="8">
    <source>
        <dbReference type="Proteomes" id="UP000249688"/>
    </source>
</evidence>
<dbReference type="Pfam" id="PF04542">
    <property type="entry name" value="Sigma70_r2"/>
    <property type="match status" value="1"/>
</dbReference>
<dbReference type="InterPro" id="IPR013324">
    <property type="entry name" value="RNA_pol_sigma_r3/r4-like"/>
</dbReference>
<dbReference type="PANTHER" id="PTHR43133">
    <property type="entry name" value="RNA POLYMERASE ECF-TYPE SIGMA FACTO"/>
    <property type="match status" value="1"/>
</dbReference>
<evidence type="ECO:0000256" key="2">
    <source>
        <dbReference type="ARBA" id="ARBA00023015"/>
    </source>
</evidence>
<comment type="caution">
    <text evidence="7">The sequence shown here is derived from an EMBL/GenBank/DDBJ whole genome shotgun (WGS) entry which is preliminary data.</text>
</comment>
<dbReference type="InterPro" id="IPR036388">
    <property type="entry name" value="WH-like_DNA-bd_sf"/>
</dbReference>
<keyword evidence="4" id="KW-0804">Transcription</keyword>
<dbReference type="SUPFAM" id="SSF88659">
    <property type="entry name" value="Sigma3 and sigma4 domains of RNA polymerase sigma factors"/>
    <property type="match status" value="1"/>
</dbReference>
<dbReference type="CDD" id="cd06171">
    <property type="entry name" value="Sigma70_r4"/>
    <property type="match status" value="1"/>
</dbReference>
<dbReference type="InterPro" id="IPR039425">
    <property type="entry name" value="RNA_pol_sigma-70-like"/>
</dbReference>
<keyword evidence="3" id="KW-0731">Sigma factor</keyword>
<gene>
    <name evidence="7" type="ORF">C8P66_11049</name>
</gene>
<evidence type="ECO:0000313" key="7">
    <source>
        <dbReference type="EMBL" id="PZW45851.1"/>
    </source>
</evidence>
<organism evidence="7 8">
    <name type="scientific">Humitalea rosea</name>
    <dbReference type="NCBI Taxonomy" id="990373"/>
    <lineage>
        <taxon>Bacteria</taxon>
        <taxon>Pseudomonadati</taxon>
        <taxon>Pseudomonadota</taxon>
        <taxon>Alphaproteobacteria</taxon>
        <taxon>Acetobacterales</taxon>
        <taxon>Roseomonadaceae</taxon>
        <taxon>Humitalea</taxon>
    </lineage>
</organism>
<accession>A0A2W7IGG0</accession>
<dbReference type="Proteomes" id="UP000249688">
    <property type="component" value="Unassembled WGS sequence"/>
</dbReference>
<dbReference type="Gene3D" id="1.10.1740.10">
    <property type="match status" value="1"/>
</dbReference>
<dbReference type="SUPFAM" id="SSF88946">
    <property type="entry name" value="Sigma2 domain of RNA polymerase sigma factors"/>
    <property type="match status" value="1"/>
</dbReference>
<dbReference type="InterPro" id="IPR014284">
    <property type="entry name" value="RNA_pol_sigma-70_dom"/>
</dbReference>
<sequence>MPQHCDEFRAELVALLPKLRAFARFLARDAVLADDLVQDTVLRALRSGRPDDLTTDLRLWTFAILRNRFRDQRRRAAVERVALERQMPTEQGRAGNQEASAALNDLDTALSRLPTVQREALTLVAALGFSVEEAASIAGVPAGTIKARISRARLRLAREPAAPAWQGK</sequence>
<dbReference type="GO" id="GO:0016987">
    <property type="term" value="F:sigma factor activity"/>
    <property type="evidence" value="ECO:0007669"/>
    <property type="project" value="UniProtKB-KW"/>
</dbReference>
<dbReference type="InterPro" id="IPR013249">
    <property type="entry name" value="RNA_pol_sigma70_r4_t2"/>
</dbReference>
<dbReference type="GO" id="GO:0006352">
    <property type="term" value="P:DNA-templated transcription initiation"/>
    <property type="evidence" value="ECO:0007669"/>
    <property type="project" value="InterPro"/>
</dbReference>
<dbReference type="Gene3D" id="1.10.10.10">
    <property type="entry name" value="Winged helix-like DNA-binding domain superfamily/Winged helix DNA-binding domain"/>
    <property type="match status" value="1"/>
</dbReference>
<keyword evidence="2" id="KW-0805">Transcription regulation</keyword>
<dbReference type="InterPro" id="IPR007627">
    <property type="entry name" value="RNA_pol_sigma70_r2"/>
</dbReference>
<feature type="domain" description="RNA polymerase sigma-70 region 2" evidence="5">
    <location>
        <begin position="14"/>
        <end position="76"/>
    </location>
</feature>
<dbReference type="Pfam" id="PF08281">
    <property type="entry name" value="Sigma70_r4_2"/>
    <property type="match status" value="1"/>
</dbReference>
<reference evidence="7 8" key="1">
    <citation type="submission" date="2018-06" db="EMBL/GenBank/DDBJ databases">
        <title>Genomic Encyclopedia of Archaeal and Bacterial Type Strains, Phase II (KMG-II): from individual species to whole genera.</title>
        <authorList>
            <person name="Goeker M."/>
        </authorList>
    </citation>
    <scope>NUCLEOTIDE SEQUENCE [LARGE SCALE GENOMIC DNA]</scope>
    <source>
        <strain evidence="7 8">DSM 24525</strain>
    </source>
</reference>